<dbReference type="PANTHER" id="PTHR41533">
    <property type="entry name" value="L,D-TRANSPEPTIDASE HI_1667-RELATED"/>
    <property type="match status" value="1"/>
</dbReference>
<dbReference type="InterPro" id="IPR005490">
    <property type="entry name" value="LD_TPept_cat_dom"/>
</dbReference>
<dbReference type="AlphaFoldDB" id="F4MXD6"/>
<sequence length="132" mass="14583">MIVGRPSRKTPLMSSALNNVVVNPPWNVPTSLVRQDIVPKARYDSSYFQRHGYTVLSGWSNDAEVVDPSMIDWSMISPNNFPYRLRQAPGASNSLGGSNSICQAQMQSICMTRRTMACSRKISARSALVVFG</sequence>
<dbReference type="CDD" id="cd16913">
    <property type="entry name" value="YkuD_like"/>
    <property type="match status" value="1"/>
</dbReference>
<evidence type="ECO:0000313" key="2">
    <source>
        <dbReference type="EMBL" id="CBX70494.1"/>
    </source>
</evidence>
<dbReference type="Pfam" id="PF03734">
    <property type="entry name" value="YkuD"/>
    <property type="match status" value="1"/>
</dbReference>
<feature type="domain" description="L,D-TPase catalytic" evidence="1">
    <location>
        <begin position="2"/>
        <end position="68"/>
    </location>
</feature>
<organism evidence="2">
    <name type="scientific">Yersinia enterocolitica W22703</name>
    <dbReference type="NCBI Taxonomy" id="913028"/>
    <lineage>
        <taxon>Bacteria</taxon>
        <taxon>Pseudomonadati</taxon>
        <taxon>Pseudomonadota</taxon>
        <taxon>Gammaproteobacteria</taxon>
        <taxon>Enterobacterales</taxon>
        <taxon>Yersiniaceae</taxon>
        <taxon>Yersinia</taxon>
    </lineage>
</organism>
<accession>F4MXD6</accession>
<name>F4MXD6_YEREN</name>
<dbReference type="PANTHER" id="PTHR41533:SF1">
    <property type="entry name" value="L,D-TRANSPEPTIDASE YCBB-RELATED"/>
    <property type="match status" value="1"/>
</dbReference>
<gene>
    <name evidence="2" type="ORF">YEW_AT04130</name>
</gene>
<reference evidence="2" key="1">
    <citation type="journal article" date="2011" name="BMC Genomics">
        <title>Shotgun sequencing of Yersinia enterocolitica strain W22703 (biotype 2, serotype O:9): genomic evidence for oscillation between invertebrates and mammals.</title>
        <authorList>
            <person name="Fuchs T.M."/>
            <person name="Brandt K."/>
            <person name="Starke M."/>
            <person name="Rattei T."/>
        </authorList>
    </citation>
    <scope>NUCLEOTIDE SEQUENCE</scope>
</reference>
<dbReference type="EMBL" id="FR718530">
    <property type="protein sequence ID" value="CBX70494.1"/>
    <property type="molecule type" value="Genomic_DNA"/>
</dbReference>
<evidence type="ECO:0000259" key="1">
    <source>
        <dbReference type="Pfam" id="PF03734"/>
    </source>
</evidence>
<dbReference type="GO" id="GO:0016740">
    <property type="term" value="F:transferase activity"/>
    <property type="evidence" value="ECO:0007669"/>
    <property type="project" value="InterPro"/>
</dbReference>
<dbReference type="InterPro" id="IPR052905">
    <property type="entry name" value="LD-transpeptidase_YkuD-like"/>
</dbReference>
<protein>
    <recommendedName>
        <fullName evidence="1">L,D-TPase catalytic domain-containing protein</fullName>
    </recommendedName>
</protein>
<proteinExistence type="predicted"/>